<evidence type="ECO:0000256" key="2">
    <source>
        <dbReference type="ARBA" id="ARBA00022729"/>
    </source>
</evidence>
<evidence type="ECO:0000256" key="6">
    <source>
        <dbReference type="SAM" id="SignalP"/>
    </source>
</evidence>
<dbReference type="OrthoDB" id="9970815at2759"/>
<evidence type="ECO:0000313" key="9">
    <source>
        <dbReference type="Proteomes" id="UP000549394"/>
    </source>
</evidence>
<feature type="domain" description="Peptidase S1" evidence="7">
    <location>
        <begin position="41"/>
        <end position="268"/>
    </location>
</feature>
<dbReference type="InterPro" id="IPR009003">
    <property type="entry name" value="Peptidase_S1_PA"/>
</dbReference>
<dbReference type="AlphaFoldDB" id="A0A7I8WCY7"/>
<name>A0A7I8WCY7_9ANNE</name>
<dbReference type="InterPro" id="IPR001314">
    <property type="entry name" value="Peptidase_S1A"/>
</dbReference>
<evidence type="ECO:0000256" key="3">
    <source>
        <dbReference type="ARBA" id="ARBA00022801"/>
    </source>
</evidence>
<dbReference type="InterPro" id="IPR001254">
    <property type="entry name" value="Trypsin_dom"/>
</dbReference>
<evidence type="ECO:0000256" key="4">
    <source>
        <dbReference type="ARBA" id="ARBA00022825"/>
    </source>
</evidence>
<keyword evidence="9" id="KW-1185">Reference proteome</keyword>
<dbReference type="Pfam" id="PF00089">
    <property type="entry name" value="Trypsin"/>
    <property type="match status" value="1"/>
</dbReference>
<dbReference type="GO" id="GO:0004252">
    <property type="term" value="F:serine-type endopeptidase activity"/>
    <property type="evidence" value="ECO:0007669"/>
    <property type="project" value="InterPro"/>
</dbReference>
<dbReference type="InterPro" id="IPR043504">
    <property type="entry name" value="Peptidase_S1_PA_chymotrypsin"/>
</dbReference>
<evidence type="ECO:0000259" key="7">
    <source>
        <dbReference type="PROSITE" id="PS50240"/>
    </source>
</evidence>
<sequence>MKSFILILLVGTVSAQWLSDCGKSKYSDAGRELERHRSPRVVGGWESRPNEFPYQVSIYIFKVHNCGGVILNTNWVLTAAHCVSSGSTIGVEVLSGYHKRSQPHGPEQTSNVLQIINHEEYEDPLEHSNDIALLRLATPLVFNENVAPACSPRSVDYVDKIVTISGWGGTYSGSPATDELRYTNVRVWSNTDCEGPYPDEIDDSMICASAPGRDTCQMDSGGPMAFNNNGKFEIVGLTSWGEGCALPTHPGVYAKVSVQLDWIKRNAV</sequence>
<keyword evidence="4" id="KW-0720">Serine protease</keyword>
<proteinExistence type="predicted"/>
<gene>
    <name evidence="8" type="ORF">DGYR_LOCUS13244</name>
</gene>
<dbReference type="CDD" id="cd00190">
    <property type="entry name" value="Tryp_SPc"/>
    <property type="match status" value="1"/>
</dbReference>
<dbReference type="PRINTS" id="PR00722">
    <property type="entry name" value="CHYMOTRYPSIN"/>
</dbReference>
<dbReference type="SUPFAM" id="SSF50494">
    <property type="entry name" value="Trypsin-like serine proteases"/>
    <property type="match status" value="1"/>
</dbReference>
<keyword evidence="3" id="KW-0378">Hydrolase</keyword>
<organism evidence="8 9">
    <name type="scientific">Dimorphilus gyrociliatus</name>
    <dbReference type="NCBI Taxonomy" id="2664684"/>
    <lineage>
        <taxon>Eukaryota</taxon>
        <taxon>Metazoa</taxon>
        <taxon>Spiralia</taxon>
        <taxon>Lophotrochozoa</taxon>
        <taxon>Annelida</taxon>
        <taxon>Polychaeta</taxon>
        <taxon>Polychaeta incertae sedis</taxon>
        <taxon>Dinophilidae</taxon>
        <taxon>Dimorphilus</taxon>
    </lineage>
</organism>
<dbReference type="Proteomes" id="UP000549394">
    <property type="component" value="Unassembled WGS sequence"/>
</dbReference>
<keyword evidence="5" id="KW-1015">Disulfide bond</keyword>
<protein>
    <submittedName>
        <fullName evidence="8">DgyrCDS14133</fullName>
    </submittedName>
</protein>
<feature type="signal peptide" evidence="6">
    <location>
        <begin position="1"/>
        <end position="15"/>
    </location>
</feature>
<dbReference type="Gene3D" id="2.40.10.10">
    <property type="entry name" value="Trypsin-like serine proteases"/>
    <property type="match status" value="1"/>
</dbReference>
<evidence type="ECO:0000256" key="5">
    <source>
        <dbReference type="ARBA" id="ARBA00023157"/>
    </source>
</evidence>
<dbReference type="SMART" id="SM00020">
    <property type="entry name" value="Tryp_SPc"/>
    <property type="match status" value="1"/>
</dbReference>
<dbReference type="PROSITE" id="PS50240">
    <property type="entry name" value="TRYPSIN_DOM"/>
    <property type="match status" value="1"/>
</dbReference>
<accession>A0A7I8WCY7</accession>
<evidence type="ECO:0000256" key="1">
    <source>
        <dbReference type="ARBA" id="ARBA00022670"/>
    </source>
</evidence>
<dbReference type="PANTHER" id="PTHR24252:SF18">
    <property type="entry name" value="OVOCHYMASE 1"/>
    <property type="match status" value="1"/>
</dbReference>
<reference evidence="8 9" key="1">
    <citation type="submission" date="2020-08" db="EMBL/GenBank/DDBJ databases">
        <authorList>
            <person name="Hejnol A."/>
        </authorList>
    </citation>
    <scope>NUCLEOTIDE SEQUENCE [LARGE SCALE GENOMIC DNA]</scope>
</reference>
<evidence type="ECO:0000313" key="8">
    <source>
        <dbReference type="EMBL" id="CAD5125951.1"/>
    </source>
</evidence>
<feature type="chain" id="PRO_5029443475" evidence="6">
    <location>
        <begin position="16"/>
        <end position="268"/>
    </location>
</feature>
<dbReference type="EMBL" id="CAJFCJ010000030">
    <property type="protein sequence ID" value="CAD5125951.1"/>
    <property type="molecule type" value="Genomic_DNA"/>
</dbReference>
<dbReference type="PANTHER" id="PTHR24252">
    <property type="entry name" value="ACROSIN-RELATED"/>
    <property type="match status" value="1"/>
</dbReference>
<dbReference type="FunFam" id="2.40.10.10:FF:000120">
    <property type="entry name" value="Putative serine protease"/>
    <property type="match status" value="1"/>
</dbReference>
<dbReference type="InterPro" id="IPR018114">
    <property type="entry name" value="TRYPSIN_HIS"/>
</dbReference>
<keyword evidence="1" id="KW-0645">Protease</keyword>
<dbReference type="PROSITE" id="PS00134">
    <property type="entry name" value="TRYPSIN_HIS"/>
    <property type="match status" value="1"/>
</dbReference>
<comment type="caution">
    <text evidence="8">The sequence shown here is derived from an EMBL/GenBank/DDBJ whole genome shotgun (WGS) entry which is preliminary data.</text>
</comment>
<keyword evidence="2 6" id="KW-0732">Signal</keyword>
<dbReference type="GO" id="GO:0006508">
    <property type="term" value="P:proteolysis"/>
    <property type="evidence" value="ECO:0007669"/>
    <property type="project" value="UniProtKB-KW"/>
</dbReference>